<dbReference type="Proteomes" id="UP000700334">
    <property type="component" value="Unassembled WGS sequence"/>
</dbReference>
<protein>
    <submittedName>
        <fullName evidence="1">Suppressor of cytokine signaling 6</fullName>
    </submittedName>
</protein>
<dbReference type="EMBL" id="JAGFMF010012056">
    <property type="protein sequence ID" value="KAG8508211.1"/>
    <property type="molecule type" value="Genomic_DNA"/>
</dbReference>
<sequence length="276" mass="31388">MSFPSQHPHSLKMRKLKSRVSASFHSHHSNPSPRPIGLQILRQVMLEHIFTIFSLKLYAKNKTINRRDQNLKMETALCLWRRDGSFQRIASLLSELFTQGNVCSSLSSTRCFSENEAQVDQHLVVAPEIFVAQSANGLTSQASHCKAHESLARVWRRPFTLTTAKSRGTSVDSLAQISHVSESRHWHLNFDPDSAWGASVYDPTESSGSRDCSLLVQESSDDRYLLDSSSLSHGKTLHTRIEHSNSRFCFYEQPDVEGHCLDLQFTVWIRPSEYQD</sequence>
<feature type="non-terminal residue" evidence="1">
    <location>
        <position position="1"/>
    </location>
</feature>
<organism evidence="1 2">
    <name type="scientific">Galemys pyrenaicus</name>
    <name type="common">Iberian desman</name>
    <name type="synonym">Pyrenean desman</name>
    <dbReference type="NCBI Taxonomy" id="202257"/>
    <lineage>
        <taxon>Eukaryota</taxon>
        <taxon>Metazoa</taxon>
        <taxon>Chordata</taxon>
        <taxon>Craniata</taxon>
        <taxon>Vertebrata</taxon>
        <taxon>Euteleostomi</taxon>
        <taxon>Mammalia</taxon>
        <taxon>Eutheria</taxon>
        <taxon>Laurasiatheria</taxon>
        <taxon>Eulipotyphla</taxon>
        <taxon>Talpidae</taxon>
        <taxon>Galemys</taxon>
    </lineage>
</organism>
<gene>
    <name evidence="1" type="ORF">J0S82_006674</name>
</gene>
<name>A0A8J5ZPJ7_GALPY</name>
<evidence type="ECO:0000313" key="2">
    <source>
        <dbReference type="Proteomes" id="UP000700334"/>
    </source>
</evidence>
<evidence type="ECO:0000313" key="1">
    <source>
        <dbReference type="EMBL" id="KAG8508211.1"/>
    </source>
</evidence>
<proteinExistence type="predicted"/>
<dbReference type="AlphaFoldDB" id="A0A8J5ZPJ7"/>
<accession>A0A8J5ZPJ7</accession>
<keyword evidence="2" id="KW-1185">Reference proteome</keyword>
<reference evidence="1" key="1">
    <citation type="journal article" date="2021" name="Evol. Appl.">
        <title>The genome of the Pyrenean desman and the effects of bottlenecks and inbreeding on the genomic landscape of an endangered species.</title>
        <authorList>
            <person name="Escoda L."/>
            <person name="Castresana J."/>
        </authorList>
    </citation>
    <scope>NUCLEOTIDE SEQUENCE</scope>
    <source>
        <strain evidence="1">IBE-C5619</strain>
    </source>
</reference>
<comment type="caution">
    <text evidence="1">The sequence shown here is derived from an EMBL/GenBank/DDBJ whole genome shotgun (WGS) entry which is preliminary data.</text>
</comment>